<keyword evidence="4 8" id="KW-0456">Lyase</keyword>
<evidence type="ECO:0000256" key="2">
    <source>
        <dbReference type="ARBA" id="ARBA00005517"/>
    </source>
</evidence>
<dbReference type="GO" id="GO:0009097">
    <property type="term" value="P:isoleucine biosynthetic process"/>
    <property type="evidence" value="ECO:0007669"/>
    <property type="project" value="TreeGrafter"/>
</dbReference>
<dbReference type="EC" id="4.2.3.1" evidence="5"/>
<evidence type="ECO:0000313" key="8">
    <source>
        <dbReference type="EMBL" id="AEP11231.1"/>
    </source>
</evidence>
<evidence type="ECO:0000256" key="3">
    <source>
        <dbReference type="ARBA" id="ARBA00022898"/>
    </source>
</evidence>
<dbReference type="InterPro" id="IPR004450">
    <property type="entry name" value="Thr_synthase-like"/>
</dbReference>
<proteinExistence type="inferred from homology"/>
<keyword evidence="9" id="KW-1185">Reference proteome</keyword>
<dbReference type="STRING" id="981222.Cabther_A0470"/>
<gene>
    <name evidence="8" type="ordered locus">Cabther_A0470</name>
</gene>
<dbReference type="SUPFAM" id="SSF53686">
    <property type="entry name" value="Tryptophan synthase beta subunit-like PLP-dependent enzymes"/>
    <property type="match status" value="1"/>
</dbReference>
<dbReference type="Gene3D" id="3.40.50.1100">
    <property type="match status" value="2"/>
</dbReference>
<name>G2LI15_CHLTF</name>
<dbReference type="CDD" id="cd01563">
    <property type="entry name" value="Thr-synth_1"/>
    <property type="match status" value="1"/>
</dbReference>
<evidence type="ECO:0000256" key="1">
    <source>
        <dbReference type="ARBA" id="ARBA00001933"/>
    </source>
</evidence>
<feature type="domain" description="Rhodanese" evidence="7">
    <location>
        <begin position="149"/>
        <end position="190"/>
    </location>
</feature>
<dbReference type="GO" id="GO:0004795">
    <property type="term" value="F:threonine synthase activity"/>
    <property type="evidence" value="ECO:0007669"/>
    <property type="project" value="UniProtKB-UniRule"/>
</dbReference>
<keyword evidence="3 6" id="KW-0663">Pyridoxal phosphate</keyword>
<comment type="similarity">
    <text evidence="2">Belongs to the threonine synthase family.</text>
</comment>
<dbReference type="KEGG" id="ctm:Cabther_A0470"/>
<dbReference type="EMBL" id="CP002514">
    <property type="protein sequence ID" value="AEP11231.1"/>
    <property type="molecule type" value="Genomic_DNA"/>
</dbReference>
<dbReference type="AlphaFoldDB" id="G2LI15"/>
<dbReference type="GO" id="GO:0003941">
    <property type="term" value="F:L-serine ammonia-lyase activity"/>
    <property type="evidence" value="ECO:0007669"/>
    <property type="project" value="TreeGrafter"/>
</dbReference>
<evidence type="ECO:0000256" key="4">
    <source>
        <dbReference type="ARBA" id="ARBA00023239"/>
    </source>
</evidence>
<comment type="cofactor">
    <cofactor evidence="1 6">
        <name>pyridoxal 5'-phosphate</name>
        <dbReference type="ChEBI" id="CHEBI:597326"/>
    </cofactor>
</comment>
<dbReference type="OrthoDB" id="9778118at2"/>
<dbReference type="GO" id="GO:0006567">
    <property type="term" value="P:L-threonine catabolic process"/>
    <property type="evidence" value="ECO:0007669"/>
    <property type="project" value="TreeGrafter"/>
</dbReference>
<sequence length="459" mass="49557">MSSEGFPRATAYLQCIETTCRATYDASERIYTCEQCGGLLDVQYEWQRARLFDVLETFDARRASFHPHDTSGVWRFRELLPFVTSPAQIVTLGEGNTPVWDAPRSAGYAGLKRLAVKHQGLNPTGSFKDNGMTTGMAQARRLGARAVACASTGNTSASLAAYAARAGVHGIVFIPGGRIAYGKLAQSLDYGAVTLQIEGNFDDAMRLVRELARTTPLYLLNSVNPFRLEGQKTIAFELLQQRRWRVPDWVVVPGGNLGNVSALGKGFKELHNLGLIARLPRLAVVQAEGAAPLAQWYAAGQTGNLAPVARPKTLATAIQIGNPVSWLKAVRALEWTNGVCAVVSEQEIADAKAMLGRDGIGCEPASAATVAGLRRLVSERVVDPDADVVAILTGNALKDPDFTVQYHTGQLYTDAERETHLTHAEGKLVPTFANTPRQVPADATVLRQVILDLLETPPA</sequence>
<dbReference type="GO" id="GO:0006565">
    <property type="term" value="P:L-serine catabolic process"/>
    <property type="evidence" value="ECO:0007669"/>
    <property type="project" value="TreeGrafter"/>
</dbReference>
<dbReference type="PROSITE" id="PS50206">
    <property type="entry name" value="RHODANESE_3"/>
    <property type="match status" value="1"/>
</dbReference>
<dbReference type="HOGENOM" id="CLU_028142_5_0_0"/>
<dbReference type="InterPro" id="IPR050147">
    <property type="entry name" value="Ser/Thr_Dehydratase"/>
</dbReference>
<dbReference type="PANTHER" id="PTHR48078">
    <property type="entry name" value="THREONINE DEHYDRATASE, MITOCHONDRIAL-RELATED"/>
    <property type="match status" value="1"/>
</dbReference>
<dbReference type="NCBIfam" id="TIGR00260">
    <property type="entry name" value="thrC"/>
    <property type="match status" value="1"/>
</dbReference>
<evidence type="ECO:0000256" key="6">
    <source>
        <dbReference type="PIRSR" id="PIRSR604450-51"/>
    </source>
</evidence>
<dbReference type="FunFam" id="3.40.50.1100:FF:000013">
    <property type="entry name" value="Threonine synthase"/>
    <property type="match status" value="1"/>
</dbReference>
<feature type="modified residue" description="N6-(pyridoxal phosphate)lysine" evidence="6">
    <location>
        <position position="128"/>
    </location>
</feature>
<dbReference type="GO" id="GO:0004794">
    <property type="term" value="F:threonine deaminase activity"/>
    <property type="evidence" value="ECO:0007669"/>
    <property type="project" value="TreeGrafter"/>
</dbReference>
<dbReference type="InterPro" id="IPR001763">
    <property type="entry name" value="Rhodanese-like_dom"/>
</dbReference>
<dbReference type="InterPro" id="IPR036052">
    <property type="entry name" value="TrpB-like_PALP_sf"/>
</dbReference>
<evidence type="ECO:0000256" key="5">
    <source>
        <dbReference type="NCBIfam" id="TIGR00260"/>
    </source>
</evidence>
<dbReference type="Pfam" id="PF00291">
    <property type="entry name" value="PALP"/>
    <property type="match status" value="1"/>
</dbReference>
<organism evidence="8 9">
    <name type="scientific">Chloracidobacterium thermophilum (strain B)</name>
    <dbReference type="NCBI Taxonomy" id="981222"/>
    <lineage>
        <taxon>Bacteria</taxon>
        <taxon>Pseudomonadati</taxon>
        <taxon>Acidobacteriota</taxon>
        <taxon>Terriglobia</taxon>
        <taxon>Terriglobales</taxon>
        <taxon>Acidobacteriaceae</taxon>
        <taxon>Chloracidobacterium</taxon>
    </lineage>
</organism>
<dbReference type="GO" id="GO:0009088">
    <property type="term" value="P:threonine biosynthetic process"/>
    <property type="evidence" value="ECO:0007669"/>
    <property type="project" value="UniProtKB-UniRule"/>
</dbReference>
<reference evidence="8 9" key="1">
    <citation type="journal article" date="2012" name="Environ. Microbiol.">
        <title>Complete genome of Candidatus Chloracidobacterium thermophilum, a chlorophyll-based photoheterotroph belonging to the phylum Acidobacteria.</title>
        <authorList>
            <person name="Garcia Costas A.M."/>
            <person name="Liu Z."/>
            <person name="Tomsho L.P."/>
            <person name="Schuster S.C."/>
            <person name="Ward D.M."/>
            <person name="Bryant D.A."/>
        </authorList>
    </citation>
    <scope>NUCLEOTIDE SEQUENCE [LARGE SCALE GENOMIC DNA]</scope>
    <source>
        <strain evidence="8 9">B</strain>
    </source>
</reference>
<dbReference type="PANTHER" id="PTHR48078:SF6">
    <property type="entry name" value="L-THREONINE DEHYDRATASE CATABOLIC TDCB"/>
    <property type="match status" value="1"/>
</dbReference>
<evidence type="ECO:0000313" key="9">
    <source>
        <dbReference type="Proteomes" id="UP000006791"/>
    </source>
</evidence>
<accession>G2LI15</accession>
<dbReference type="RefSeq" id="WP_014098969.1">
    <property type="nucleotide sequence ID" value="NC_016024.1"/>
</dbReference>
<evidence type="ECO:0000259" key="7">
    <source>
        <dbReference type="PROSITE" id="PS50206"/>
    </source>
</evidence>
<protein>
    <recommendedName>
        <fullName evidence="5">Threonine synthase</fullName>
        <ecNumber evidence="5">4.2.3.1</ecNumber>
    </recommendedName>
</protein>
<dbReference type="Proteomes" id="UP000006791">
    <property type="component" value="Chromosome 1"/>
</dbReference>
<dbReference type="InterPro" id="IPR001926">
    <property type="entry name" value="TrpB-like_PALP"/>
</dbReference>